<keyword evidence="1" id="KW-0812">Transmembrane</keyword>
<feature type="transmembrane region" description="Helical" evidence="1">
    <location>
        <begin position="35"/>
        <end position="52"/>
    </location>
</feature>
<keyword evidence="3" id="KW-1185">Reference proteome</keyword>
<gene>
    <name evidence="2" type="ORF">DdX_13914</name>
</gene>
<dbReference type="AlphaFoldDB" id="A0AAD4MSR3"/>
<dbReference type="SUPFAM" id="SSF81321">
    <property type="entry name" value="Family A G protein-coupled receptor-like"/>
    <property type="match status" value="1"/>
</dbReference>
<feature type="transmembrane region" description="Helical" evidence="1">
    <location>
        <begin position="237"/>
        <end position="260"/>
    </location>
</feature>
<dbReference type="InterPro" id="IPR019425">
    <property type="entry name" value="7TM_GPCR_serpentine_rcpt_Srt"/>
</dbReference>
<feature type="transmembrane region" description="Helical" evidence="1">
    <location>
        <begin position="171"/>
        <end position="194"/>
    </location>
</feature>
<feature type="transmembrane region" description="Helical" evidence="1">
    <location>
        <begin position="206"/>
        <end position="231"/>
    </location>
</feature>
<proteinExistence type="predicted"/>
<dbReference type="PANTHER" id="PTHR23021">
    <property type="entry name" value="SERPENTINE RECEPTOR, CLASS T"/>
    <property type="match status" value="1"/>
</dbReference>
<name>A0AAD4MSR3_9BILA</name>
<dbReference type="Proteomes" id="UP001201812">
    <property type="component" value="Unassembled WGS sequence"/>
</dbReference>
<dbReference type="PANTHER" id="PTHR23021:SF11">
    <property type="entry name" value="SERPENTINE RECEPTOR, CLASS T"/>
    <property type="match status" value="1"/>
</dbReference>
<dbReference type="Pfam" id="PF10321">
    <property type="entry name" value="7TM_GPCR_Srt"/>
    <property type="match status" value="1"/>
</dbReference>
<comment type="caution">
    <text evidence="2">The sequence shown here is derived from an EMBL/GenBank/DDBJ whole genome shotgun (WGS) entry which is preliminary data.</text>
</comment>
<accession>A0AAD4MSR3</accession>
<protein>
    <submittedName>
        <fullName evidence="2">Serpentine type 7TM GPCR chemoreceptor srt domain-containing protein</fullName>
    </submittedName>
</protein>
<evidence type="ECO:0000256" key="1">
    <source>
        <dbReference type="SAM" id="Phobius"/>
    </source>
</evidence>
<reference evidence="2" key="1">
    <citation type="submission" date="2022-01" db="EMBL/GenBank/DDBJ databases">
        <title>Genome Sequence Resource for Two Populations of Ditylenchus destructor, the Migratory Endoparasitic Phytonematode.</title>
        <authorList>
            <person name="Zhang H."/>
            <person name="Lin R."/>
            <person name="Xie B."/>
        </authorList>
    </citation>
    <scope>NUCLEOTIDE SEQUENCE</scope>
    <source>
        <strain evidence="2">BazhouSP</strain>
    </source>
</reference>
<feature type="transmembrane region" description="Helical" evidence="1">
    <location>
        <begin position="114"/>
        <end position="131"/>
    </location>
</feature>
<dbReference type="EMBL" id="JAKKPZ010000061">
    <property type="protein sequence ID" value="KAI1704983.1"/>
    <property type="molecule type" value="Genomic_DNA"/>
</dbReference>
<evidence type="ECO:0000313" key="2">
    <source>
        <dbReference type="EMBL" id="KAI1704983.1"/>
    </source>
</evidence>
<keyword evidence="1" id="KW-1133">Transmembrane helix</keyword>
<keyword evidence="1" id="KW-0472">Membrane</keyword>
<evidence type="ECO:0000313" key="3">
    <source>
        <dbReference type="Proteomes" id="UP001201812"/>
    </source>
</evidence>
<sequence length="320" mass="37180">MEMYFFNPKEWDRLYLNGCRHYDIDMHPLEERKHVFIGWTFIFQFFFYTVFVNSKSLIAIGKNFGTVVFLSSRTCATPGLWIIETWTDVLLALNRCVEITSPRLADKLFRGKRTWLWFIPVALYSSYYSTFTKPMVFSSVYVCWFFNPHAAYKEDYGEATYGNPMHSFHNIMILFGVSGLYIVFVIAMLTKLCTVRGGSNLSVSQWMTFLQVLAISFFNGYAAGLYVYLQYVPVTQFLIYTATYSWTTAHGLPCVIYVLLNKTIRDDLIKMCKWSFKLNRNWNNSVAPIARSIPNITKGTMFHKQSVSKSNIEKSGQLNM</sequence>
<organism evidence="2 3">
    <name type="scientific">Ditylenchus destructor</name>
    <dbReference type="NCBI Taxonomy" id="166010"/>
    <lineage>
        <taxon>Eukaryota</taxon>
        <taxon>Metazoa</taxon>
        <taxon>Ecdysozoa</taxon>
        <taxon>Nematoda</taxon>
        <taxon>Chromadorea</taxon>
        <taxon>Rhabditida</taxon>
        <taxon>Tylenchina</taxon>
        <taxon>Tylenchomorpha</taxon>
        <taxon>Sphaerularioidea</taxon>
        <taxon>Anguinidae</taxon>
        <taxon>Anguininae</taxon>
        <taxon>Ditylenchus</taxon>
    </lineage>
</organism>